<dbReference type="PROSITE" id="PS50011">
    <property type="entry name" value="PROTEIN_KINASE_DOM"/>
    <property type="match status" value="2"/>
</dbReference>
<dbReference type="PANTHER" id="PTHR27005">
    <property type="entry name" value="WALL-ASSOCIATED RECEPTOR KINASE-LIKE 21"/>
    <property type="match status" value="1"/>
</dbReference>
<dbReference type="InterPro" id="IPR011009">
    <property type="entry name" value="Kinase-like_dom_sf"/>
</dbReference>
<dbReference type="GO" id="GO:0007166">
    <property type="term" value="P:cell surface receptor signaling pathway"/>
    <property type="evidence" value="ECO:0007669"/>
    <property type="project" value="InterPro"/>
</dbReference>
<proteinExistence type="predicted"/>
<evidence type="ECO:0000256" key="3">
    <source>
        <dbReference type="ARBA" id="ARBA00022553"/>
    </source>
</evidence>
<dbReference type="Pfam" id="PF07714">
    <property type="entry name" value="PK_Tyr_Ser-Thr"/>
    <property type="match status" value="2"/>
</dbReference>
<keyword evidence="4" id="KW-0808">Transferase</keyword>
<evidence type="ECO:0000256" key="4">
    <source>
        <dbReference type="ARBA" id="ARBA00022679"/>
    </source>
</evidence>
<dbReference type="InterPro" id="IPR001245">
    <property type="entry name" value="Ser-Thr/Tyr_kinase_cat_dom"/>
</dbReference>
<dbReference type="GO" id="GO:0005886">
    <property type="term" value="C:plasma membrane"/>
    <property type="evidence" value="ECO:0007669"/>
    <property type="project" value="TreeGrafter"/>
</dbReference>
<evidence type="ECO:0000256" key="16">
    <source>
        <dbReference type="SAM" id="Phobius"/>
    </source>
</evidence>
<evidence type="ECO:0000313" key="18">
    <source>
        <dbReference type="EMBL" id="GAY53660.1"/>
    </source>
</evidence>
<comment type="catalytic activity">
    <reaction evidence="14">
        <text>L-seryl-[protein] + ATP = O-phospho-L-seryl-[protein] + ADP + H(+)</text>
        <dbReference type="Rhea" id="RHEA:17989"/>
        <dbReference type="Rhea" id="RHEA-COMP:9863"/>
        <dbReference type="Rhea" id="RHEA-COMP:11604"/>
        <dbReference type="ChEBI" id="CHEBI:15378"/>
        <dbReference type="ChEBI" id="CHEBI:29999"/>
        <dbReference type="ChEBI" id="CHEBI:30616"/>
        <dbReference type="ChEBI" id="CHEBI:83421"/>
        <dbReference type="ChEBI" id="CHEBI:456216"/>
    </reaction>
</comment>
<dbReference type="GO" id="GO:0004674">
    <property type="term" value="F:protein serine/threonine kinase activity"/>
    <property type="evidence" value="ECO:0007669"/>
    <property type="project" value="UniProtKB-KW"/>
</dbReference>
<evidence type="ECO:0000256" key="1">
    <source>
        <dbReference type="ARBA" id="ARBA00004479"/>
    </source>
</evidence>
<keyword evidence="19" id="KW-1185">Reference proteome</keyword>
<dbReference type="STRING" id="55188.A0A2H5PMT2"/>
<dbReference type="InterPro" id="IPR000719">
    <property type="entry name" value="Prot_kinase_dom"/>
</dbReference>
<evidence type="ECO:0000256" key="5">
    <source>
        <dbReference type="ARBA" id="ARBA00022692"/>
    </source>
</evidence>
<evidence type="ECO:0000256" key="12">
    <source>
        <dbReference type="ARBA" id="ARBA00023157"/>
    </source>
</evidence>
<dbReference type="InterPro" id="IPR045274">
    <property type="entry name" value="WAK-like"/>
</dbReference>
<dbReference type="PROSITE" id="PS00108">
    <property type="entry name" value="PROTEIN_KINASE_ST"/>
    <property type="match status" value="2"/>
</dbReference>
<dbReference type="FunFam" id="3.30.200.20:FF:000043">
    <property type="entry name" value="Wall-associated receptor kinase 2"/>
    <property type="match status" value="2"/>
</dbReference>
<feature type="transmembrane region" description="Helical" evidence="16">
    <location>
        <begin position="337"/>
        <end position="358"/>
    </location>
</feature>
<name>A0A2H5PMT2_CITUN</name>
<evidence type="ECO:0000256" key="2">
    <source>
        <dbReference type="ARBA" id="ARBA00022527"/>
    </source>
</evidence>
<evidence type="ECO:0000256" key="14">
    <source>
        <dbReference type="ARBA" id="ARBA00047558"/>
    </source>
</evidence>
<keyword evidence="7" id="KW-0547">Nucleotide-binding</keyword>
<dbReference type="InterPro" id="IPR008271">
    <property type="entry name" value="Ser/Thr_kinase_AS"/>
</dbReference>
<evidence type="ECO:0000256" key="10">
    <source>
        <dbReference type="ARBA" id="ARBA00022989"/>
    </source>
</evidence>
<accession>A0A2H5PMT2</accession>
<evidence type="ECO:0000256" key="6">
    <source>
        <dbReference type="ARBA" id="ARBA00022729"/>
    </source>
</evidence>
<dbReference type="InterPro" id="IPR025287">
    <property type="entry name" value="WAK_GUB"/>
</dbReference>
<comment type="subcellular location">
    <subcellularLocation>
        <location evidence="1">Membrane</location>
        <topology evidence="1">Single-pass type I membrane protein</topology>
    </subcellularLocation>
</comment>
<dbReference type="FunFam" id="1.10.510.10:FF:000084">
    <property type="entry name" value="Wall-associated receptor kinase 2"/>
    <property type="match status" value="2"/>
</dbReference>
<keyword evidence="13" id="KW-0325">Glycoprotein</keyword>
<dbReference type="SUPFAM" id="SSF56112">
    <property type="entry name" value="Protein kinase-like (PK-like)"/>
    <property type="match status" value="2"/>
</dbReference>
<evidence type="ECO:0000259" key="17">
    <source>
        <dbReference type="PROSITE" id="PS50011"/>
    </source>
</evidence>
<dbReference type="Gene3D" id="3.30.200.20">
    <property type="entry name" value="Phosphorylase Kinase, domain 1"/>
    <property type="match status" value="2"/>
</dbReference>
<dbReference type="EMBL" id="BDQV01000096">
    <property type="protein sequence ID" value="GAY53660.1"/>
    <property type="molecule type" value="Genomic_DNA"/>
</dbReference>
<feature type="domain" description="Protein kinase" evidence="17">
    <location>
        <begin position="1122"/>
        <end position="1395"/>
    </location>
</feature>
<dbReference type="PANTHER" id="PTHR27005:SF521">
    <property type="entry name" value="WALL-ASSOCIATED RECEPTOR KINASE-LIKE 6"/>
    <property type="match status" value="1"/>
</dbReference>
<evidence type="ECO:0000256" key="15">
    <source>
        <dbReference type="ARBA" id="ARBA00047951"/>
    </source>
</evidence>
<dbReference type="GO" id="GO:0005524">
    <property type="term" value="F:ATP binding"/>
    <property type="evidence" value="ECO:0007669"/>
    <property type="project" value="UniProtKB-KW"/>
</dbReference>
<evidence type="ECO:0000256" key="7">
    <source>
        <dbReference type="ARBA" id="ARBA00022741"/>
    </source>
</evidence>
<comment type="caution">
    <text evidence="18">The sequence shown here is derived from an EMBL/GenBank/DDBJ whole genome shotgun (WGS) entry which is preliminary data.</text>
</comment>
<evidence type="ECO:0000256" key="11">
    <source>
        <dbReference type="ARBA" id="ARBA00023136"/>
    </source>
</evidence>
<dbReference type="Pfam" id="PF13947">
    <property type="entry name" value="GUB_WAK_bind"/>
    <property type="match status" value="1"/>
</dbReference>
<keyword evidence="8" id="KW-0418">Kinase</keyword>
<dbReference type="Proteomes" id="UP000236630">
    <property type="component" value="Unassembled WGS sequence"/>
</dbReference>
<sequence>MFGSDHFRMAIHYHYLVFLEMTALLFWPMKTSSQDLCQYSCGNVTINYPFGIGDGCYFDKRYEVIYDNSSGSPKAFLAGVNNLELLNSDRYDGNLMRVNIPVISLKTTGHPNGVNLSGIPLTFSRWHNRFAAIGCRNYNTIVKRANDSTVFGGCLTISTCALSSRGCYDLVCALPPNLTQDFNASMLYHFSQSIPQKCQSVLMVEENWLQSEFLTNPHVLRDHQQFPAVLEFAEDRGNCVEEYNSRTTCNKDNRCSIQLTSGYSCLCHRSFNGLNDGYCVGDLLCDSASSPHNCSGCPNGYLLDDTDSCYQNTTAKTDTISPSPSPPYEVVHENSNVLLIIIGCSVGAGLPFFLFMIGRLHEIVERRRVIKLKQNFFKRNGGLLLQQESSSNEGNSEKTKLFTSMELEMATDNFNTNRILGQGGQGTVYKGMLTNGRIVAIKKSKLVDESNIEQFINEVAILSQINHRNVVKLLGCCLETEVPLLVYEFIPNGTLYQYIHDQTEEFPITWEIRLRIAIEVSDALCYLHSAASIPIYHRDIKSANILLDDKYRAKVSDFGASRSVMIDQTHLTTRVQGTFGYLDPEYFRSSQFTEKSDVYSFGVVLVELLTGQKPIRSTDSEEDKSLVGYFLEAMKENRLFEVLDARVLKEAKEEEIITVAMLAKRCLNMIGKKRPTMKEAAFELGGIRASIGDSIMQHNCDDIDFVAGHNTGHSEIGSSSTGMLNKFCFDSCEFVAASAMLAATSSIIVLLLGPIKASEKFLCPTECGNVSIIYPFGIGKGCYFDKGYEVICDNSSGSPKAFLPSIKTELLDSYSDTTIRVNIPVIFLHNRIATRNHMAREVNLSGSAFTFPWRLNKFTAIGCDNYAIDLGNDSTVSGGCLSVCTCDPTQKSGCYDFLCSIPPISKVLNANLSYFYSQSILQNCRSVSLVQGDWLDSSYLSNPQVLKERDQVPAMLEWGEKIGTCIEEYSSNPTSCNLNQECLMQLSSGYVCLCDSLVDGRYCPGRLICNTSNGQNCSGCPHGYSSNRYGSCQPILEIFFHKSRVKFIVIGCSGGLVLLFLLIGIWWLYKFVKRKRQIKLKQKFFKRNGGLILQQELSVSEGNIEKTKLFTSNDLEKATDNYNTNRILGQGGQGTVYKGMLTNGRIVAVKKSKLVDESNVEQFINEVVILSQLNHRNVVKLLGCCLETEVPLLVYEFIPNGTLYQYLHDPIEEFPLTWEMRLRIAVEVSGALSYLHSAASIPIYHRDIKSANILLDDKFRAKVSDFGASRSITVDQTHLTTQVQGTFGYLDPEYFRSSQFTEKSDVYSFGVVLVELLTGQKPIRSTDGEEDKSLAGYFLQAMKENRLFEVFDARFLKEAKEEEIVTVAVLAKKCLNLNGKKRPTMKEVALELGGIRASTGASVLQNSREEIDFVGGNDTRHSETSSSPTWSISNSVAFSVDVDPLISNQS</sequence>
<keyword evidence="5 16" id="KW-0812">Transmembrane</keyword>
<feature type="transmembrane region" description="Helical" evidence="16">
    <location>
        <begin position="12"/>
        <end position="29"/>
    </location>
</feature>
<feature type="domain" description="Protein kinase" evidence="17">
    <location>
        <begin position="414"/>
        <end position="691"/>
    </location>
</feature>
<protein>
    <recommendedName>
        <fullName evidence="17">Protein kinase domain-containing protein</fullName>
    </recommendedName>
</protein>
<evidence type="ECO:0000256" key="13">
    <source>
        <dbReference type="ARBA" id="ARBA00023180"/>
    </source>
</evidence>
<keyword evidence="12" id="KW-1015">Disulfide bond</keyword>
<evidence type="ECO:0000313" key="19">
    <source>
        <dbReference type="Proteomes" id="UP000236630"/>
    </source>
</evidence>
<gene>
    <name evidence="18" type="ORF">CUMW_150820</name>
</gene>
<keyword evidence="9" id="KW-0067">ATP-binding</keyword>
<keyword evidence="11 16" id="KW-0472">Membrane</keyword>
<dbReference type="Gene3D" id="1.10.510.10">
    <property type="entry name" value="Transferase(Phosphotransferase) domain 1"/>
    <property type="match status" value="2"/>
</dbReference>
<keyword evidence="2" id="KW-0723">Serine/threonine-protein kinase</keyword>
<keyword evidence="6" id="KW-0732">Signal</keyword>
<organism evidence="18 19">
    <name type="scientific">Citrus unshiu</name>
    <name type="common">Satsuma mandarin</name>
    <name type="synonym">Citrus nobilis var. unshiu</name>
    <dbReference type="NCBI Taxonomy" id="55188"/>
    <lineage>
        <taxon>Eukaryota</taxon>
        <taxon>Viridiplantae</taxon>
        <taxon>Streptophyta</taxon>
        <taxon>Embryophyta</taxon>
        <taxon>Tracheophyta</taxon>
        <taxon>Spermatophyta</taxon>
        <taxon>Magnoliopsida</taxon>
        <taxon>eudicotyledons</taxon>
        <taxon>Gunneridae</taxon>
        <taxon>Pentapetalae</taxon>
        <taxon>rosids</taxon>
        <taxon>malvids</taxon>
        <taxon>Sapindales</taxon>
        <taxon>Rutaceae</taxon>
        <taxon>Aurantioideae</taxon>
        <taxon>Citrus</taxon>
    </lineage>
</organism>
<dbReference type="GO" id="GO:0030247">
    <property type="term" value="F:polysaccharide binding"/>
    <property type="evidence" value="ECO:0007669"/>
    <property type="project" value="InterPro"/>
</dbReference>
<comment type="catalytic activity">
    <reaction evidence="15">
        <text>L-threonyl-[protein] + ATP = O-phospho-L-threonyl-[protein] + ADP + H(+)</text>
        <dbReference type="Rhea" id="RHEA:46608"/>
        <dbReference type="Rhea" id="RHEA-COMP:11060"/>
        <dbReference type="Rhea" id="RHEA-COMP:11605"/>
        <dbReference type="ChEBI" id="CHEBI:15378"/>
        <dbReference type="ChEBI" id="CHEBI:30013"/>
        <dbReference type="ChEBI" id="CHEBI:30616"/>
        <dbReference type="ChEBI" id="CHEBI:61977"/>
        <dbReference type="ChEBI" id="CHEBI:456216"/>
    </reaction>
</comment>
<keyword evidence="3" id="KW-0597">Phosphoprotein</keyword>
<evidence type="ECO:0000256" key="9">
    <source>
        <dbReference type="ARBA" id="ARBA00022840"/>
    </source>
</evidence>
<keyword evidence="10 16" id="KW-1133">Transmembrane helix</keyword>
<dbReference type="SMART" id="SM00220">
    <property type="entry name" value="S_TKc"/>
    <property type="match status" value="2"/>
</dbReference>
<feature type="transmembrane region" description="Helical" evidence="16">
    <location>
        <begin position="1047"/>
        <end position="1069"/>
    </location>
</feature>
<reference evidence="18 19" key="1">
    <citation type="journal article" date="2017" name="Front. Genet.">
        <title>Draft sequencing of the heterozygous diploid genome of Satsuma (Citrus unshiu Marc.) using a hybrid assembly approach.</title>
        <authorList>
            <person name="Shimizu T."/>
            <person name="Tanizawa Y."/>
            <person name="Mochizuki T."/>
            <person name="Nagasaki H."/>
            <person name="Yoshioka T."/>
            <person name="Toyoda A."/>
            <person name="Fujiyama A."/>
            <person name="Kaminuma E."/>
            <person name="Nakamura Y."/>
        </authorList>
    </citation>
    <scope>NUCLEOTIDE SEQUENCE [LARGE SCALE GENOMIC DNA]</scope>
    <source>
        <strain evidence="19">cv. Miyagawa wase</strain>
    </source>
</reference>
<evidence type="ECO:0000256" key="8">
    <source>
        <dbReference type="ARBA" id="ARBA00022777"/>
    </source>
</evidence>
<dbReference type="CDD" id="cd14066">
    <property type="entry name" value="STKc_IRAK"/>
    <property type="match status" value="2"/>
</dbReference>